<name>A0A2Z3LG89_9BACT</name>
<dbReference type="KEGG" id="cher:DK880_00253"/>
<dbReference type="Pfam" id="PF00474">
    <property type="entry name" value="SSF"/>
    <property type="match status" value="1"/>
</dbReference>
<feature type="transmembrane region" description="Helical" evidence="6">
    <location>
        <begin position="156"/>
        <end position="173"/>
    </location>
</feature>
<dbReference type="PANTHER" id="PTHR21262:SF31">
    <property type="entry name" value="GTP PYROPHOSPHOKINASE"/>
    <property type="match status" value="1"/>
</dbReference>
<comment type="subcellular location">
    <subcellularLocation>
        <location evidence="1">Membrane</location>
        <topology evidence="1">Multi-pass membrane protein</topology>
    </subcellularLocation>
</comment>
<dbReference type="InterPro" id="IPR001734">
    <property type="entry name" value="Na/solute_symporter"/>
</dbReference>
<feature type="transmembrane region" description="Helical" evidence="6">
    <location>
        <begin position="6"/>
        <end position="23"/>
    </location>
</feature>
<feature type="transmembrane region" description="Helical" evidence="6">
    <location>
        <begin position="441"/>
        <end position="460"/>
    </location>
</feature>
<dbReference type="Pfam" id="PF13328">
    <property type="entry name" value="HD_4"/>
    <property type="match status" value="1"/>
</dbReference>
<dbReference type="SMART" id="SM00471">
    <property type="entry name" value="HDc"/>
    <property type="match status" value="1"/>
</dbReference>
<keyword evidence="4 6" id="KW-1133">Transmembrane helix</keyword>
<dbReference type="InterPro" id="IPR003607">
    <property type="entry name" value="HD/PDEase_dom"/>
</dbReference>
<keyword evidence="3 6" id="KW-0812">Transmembrane</keyword>
<dbReference type="PROSITE" id="PS50283">
    <property type="entry name" value="NA_SOLUT_SYMP_3"/>
    <property type="match status" value="1"/>
</dbReference>
<evidence type="ECO:0000256" key="2">
    <source>
        <dbReference type="ARBA" id="ARBA00006434"/>
    </source>
</evidence>
<dbReference type="Gene3D" id="1.20.1730.10">
    <property type="entry name" value="Sodium/glucose cotransporter"/>
    <property type="match status" value="1"/>
</dbReference>
<dbReference type="SUPFAM" id="SSF109604">
    <property type="entry name" value="HD-domain/PDEase-like"/>
    <property type="match status" value="1"/>
</dbReference>
<feature type="transmembrane region" description="Helical" evidence="6">
    <location>
        <begin position="73"/>
        <end position="93"/>
    </location>
</feature>
<organism evidence="8 9">
    <name type="scientific">Candidatus Cardinium hertigii</name>
    <dbReference type="NCBI Taxonomy" id="247481"/>
    <lineage>
        <taxon>Bacteria</taxon>
        <taxon>Pseudomonadati</taxon>
        <taxon>Bacteroidota</taxon>
        <taxon>Cytophagia</taxon>
        <taxon>Cytophagales</taxon>
        <taxon>Amoebophilaceae</taxon>
        <taxon>Candidatus Cardinium</taxon>
    </lineage>
</organism>
<evidence type="ECO:0000256" key="4">
    <source>
        <dbReference type="ARBA" id="ARBA00022989"/>
    </source>
</evidence>
<dbReference type="CDD" id="cd00077">
    <property type="entry name" value="HDc"/>
    <property type="match status" value="1"/>
</dbReference>
<dbReference type="PANTHER" id="PTHR21262">
    <property type="entry name" value="GUANOSINE-3',5'-BIS DIPHOSPHATE 3'-PYROPHOSPHOHYDROLASE"/>
    <property type="match status" value="1"/>
</dbReference>
<feature type="transmembrane region" description="Helical" evidence="6">
    <location>
        <begin position="597"/>
        <end position="616"/>
    </location>
</feature>
<feature type="transmembrane region" description="Helical" evidence="6">
    <location>
        <begin position="573"/>
        <end position="591"/>
    </location>
</feature>
<feature type="transmembrane region" description="Helical" evidence="6">
    <location>
        <begin position="386"/>
        <end position="407"/>
    </location>
</feature>
<feature type="transmembrane region" description="Helical" evidence="6">
    <location>
        <begin position="515"/>
        <end position="535"/>
    </location>
</feature>
<proteinExistence type="inferred from homology"/>
<keyword evidence="8" id="KW-0378">Hydrolase</keyword>
<dbReference type="AlphaFoldDB" id="A0A2Z3LG89"/>
<dbReference type="InterPro" id="IPR038377">
    <property type="entry name" value="Na/Glc_symporter_sf"/>
</dbReference>
<accession>A0A2Z3LG89</accession>
<reference evidence="8 9" key="1">
    <citation type="submission" date="2018-05" db="EMBL/GenBank/DDBJ databases">
        <title>Candidatus Cardinium hertigii Genome Assembly.</title>
        <authorList>
            <person name="Showmaker K.C."/>
            <person name="Walden K.O."/>
            <person name="Fields C.J."/>
            <person name="Lambert K.N."/>
            <person name="Hudson M.E."/>
        </authorList>
    </citation>
    <scope>NUCLEOTIDE SEQUENCE [LARGE SCALE GENOMIC DNA]</scope>
    <source>
        <strain evidence="9">cHgTN10</strain>
    </source>
</reference>
<feature type="transmembrane region" description="Helical" evidence="6">
    <location>
        <begin position="414"/>
        <end position="435"/>
    </location>
</feature>
<dbReference type="RefSeq" id="WP_109997034.1">
    <property type="nucleotide sequence ID" value="NZ_CP029619.1"/>
</dbReference>
<evidence type="ECO:0000259" key="7">
    <source>
        <dbReference type="SMART" id="SM00471"/>
    </source>
</evidence>
<feature type="transmembrane region" description="Helical" evidence="6">
    <location>
        <begin position="185"/>
        <end position="205"/>
    </location>
</feature>
<sequence length="1159" mass="130232">MIQIDLLIIGLFLLITLIIGLYYGRGIKTFQDYAVGNKKMSTMVITLSLIATTYGGSILSSRPEGYYRSGLHALIMDLASPINFYIASRFILLRMKEFVNHFSIAESMGSMYGAVVRVVTAIFGIMITVSLLTVQVKVGQIVITSLLPSTIASDHATMALTMLSLLFIGYTTLGGSRSVAITDVYQFLLFGLCFPMLIPLFLYHAEDLGSGYQKLMRLPTFNPNSVFQWNDMLKGTLTYVFCRTIFPFDPARIQRFYMAASVYQAASVFNKAAIIRILLTLSFLSLAIALHIGHPIINPDCNVMNYIIGLTYFPGIRGLLITIIIALLMSTADSNLHAATVLFSNDIYAVIRKSKPSLVIIRITAASIGMLSIVVALHTTPQVTSFLYKMAGIYTSVVAVPFIIACIGFRPRPIVLLLNMALHTIIASYRIYVGYTGSQQLIFQSIMHSAFTLIAIHYVFPKRPYTGWTGIPDDSHWKLHNQMVKRWLLAQWQKWKYYFHKDYWESIFPRKENTFIWLGVYSIVNTLIVLCAIEQRYLWPYIYGYMAIMTLGTIIALYPALHAYQKGGTPLLHNLWPMLLFLLLFIAPLQFAKLGQYSPMVCALLIASISLSIVLVSVECSSMLLFCALLIHKFLPPYGIFIDLLWESLKHASVLELVLATAVIASTLVGFVQYKYLRYKSVSKGKVMDITRAYEQRISLEAIYSQAHWARLDATAGGTLLREMGHALQETLLPIARNDPHKVENEIIRFNKKLQKFSDCLAWRAQEERSLKLNKKAIQPIPLELTILKVNQQILDLGEPLALLLRKQTDVAEIAVDPALLECLLLLNLWAISKSQQATDHIVTLTLAATTLQYGLATETAADLPSLTLPALAFCFSTDTSLPNLKPSYSIVGMNANVTLPASEAQFYQLESKQIVEAHGGYVEIIESPTKVSCLYVFPLDGRKVMRFKTYDPVDLLANTLAETEESLAQEQELIGLLTTQTTLSAERIQQTIAFIKNAHGLVRRKSGAPYYTHPMAVAKLLLKTTQDPDTILAGLLHDIVEDTPVTLHQLELMYGSEVAAVVDQVTHYNTNGYPWEWDKLENKNILNQCRDIRVVQVKLADRLHNMRTLSARKPSDQQRIAKETLAFYIPWGTRHHVPQQWLAEIQRICEGIIAKQLT</sequence>
<feature type="transmembrane region" description="Helical" evidence="6">
    <location>
        <begin position="44"/>
        <end position="61"/>
    </location>
</feature>
<feature type="transmembrane region" description="Helical" evidence="6">
    <location>
        <begin position="623"/>
        <end position="646"/>
    </location>
</feature>
<feature type="transmembrane region" description="Helical" evidence="6">
    <location>
        <begin position="541"/>
        <end position="561"/>
    </location>
</feature>
<keyword evidence="5 6" id="KW-0472">Membrane</keyword>
<gene>
    <name evidence="8" type="primary">spoT_11</name>
    <name evidence="8" type="ORF">DK880_00253</name>
</gene>
<feature type="domain" description="HD/PDEase" evidence="7">
    <location>
        <begin position="1007"/>
        <end position="1116"/>
    </location>
</feature>
<feature type="transmembrane region" description="Helical" evidence="6">
    <location>
        <begin position="304"/>
        <end position="328"/>
    </location>
</feature>
<evidence type="ECO:0000256" key="1">
    <source>
        <dbReference type="ARBA" id="ARBA00004141"/>
    </source>
</evidence>
<protein>
    <submittedName>
        <fullName evidence="8">Bifunctional (P)ppGpp synthase/hydrolase SpoT</fullName>
    </submittedName>
</protein>
<dbReference type="GO" id="GO:0022857">
    <property type="term" value="F:transmembrane transporter activity"/>
    <property type="evidence" value="ECO:0007669"/>
    <property type="project" value="InterPro"/>
</dbReference>
<feature type="transmembrane region" description="Helical" evidence="6">
    <location>
        <begin position="273"/>
        <end position="292"/>
    </location>
</feature>
<comment type="similarity">
    <text evidence="2">Belongs to the sodium:solute symporter (SSF) (TC 2.A.21) family.</text>
</comment>
<feature type="transmembrane region" description="Helical" evidence="6">
    <location>
        <begin position="114"/>
        <end position="136"/>
    </location>
</feature>
<evidence type="ECO:0000313" key="8">
    <source>
        <dbReference type="EMBL" id="AWN81585.1"/>
    </source>
</evidence>
<dbReference type="GO" id="GO:0016787">
    <property type="term" value="F:hydrolase activity"/>
    <property type="evidence" value="ECO:0007669"/>
    <property type="project" value="UniProtKB-KW"/>
</dbReference>
<keyword evidence="9" id="KW-1185">Reference proteome</keyword>
<dbReference type="CDD" id="cd10322">
    <property type="entry name" value="SLC5sbd"/>
    <property type="match status" value="1"/>
</dbReference>
<dbReference type="Proteomes" id="UP000245872">
    <property type="component" value="Chromosome"/>
</dbReference>
<dbReference type="EMBL" id="CP029619">
    <property type="protein sequence ID" value="AWN81585.1"/>
    <property type="molecule type" value="Genomic_DNA"/>
</dbReference>
<dbReference type="GO" id="GO:0016020">
    <property type="term" value="C:membrane"/>
    <property type="evidence" value="ECO:0007669"/>
    <property type="project" value="UniProtKB-SubCell"/>
</dbReference>
<evidence type="ECO:0000256" key="6">
    <source>
        <dbReference type="SAM" id="Phobius"/>
    </source>
</evidence>
<dbReference type="Gene3D" id="1.10.3210.10">
    <property type="entry name" value="Hypothetical protein af1432"/>
    <property type="match status" value="1"/>
</dbReference>
<dbReference type="OrthoDB" id="9802385at2"/>
<evidence type="ECO:0000313" key="9">
    <source>
        <dbReference type="Proteomes" id="UP000245872"/>
    </source>
</evidence>
<feature type="transmembrane region" description="Helical" evidence="6">
    <location>
        <begin position="358"/>
        <end position="380"/>
    </location>
</feature>
<evidence type="ECO:0000256" key="5">
    <source>
        <dbReference type="ARBA" id="ARBA00023136"/>
    </source>
</evidence>
<feature type="transmembrane region" description="Helical" evidence="6">
    <location>
        <begin position="652"/>
        <end position="674"/>
    </location>
</feature>
<evidence type="ECO:0000256" key="3">
    <source>
        <dbReference type="ARBA" id="ARBA00022692"/>
    </source>
</evidence>